<dbReference type="Pfam" id="PF04672">
    <property type="entry name" value="Methyltransf_19"/>
    <property type="match status" value="1"/>
</dbReference>
<accession>A0ABV6P701</accession>
<proteinExistence type="predicted"/>
<dbReference type="PIRSF" id="PIRSF017393">
    <property type="entry name" value="MTase_SAV2177"/>
    <property type="match status" value="1"/>
</dbReference>
<dbReference type="EC" id="2.1.1.-" evidence="1"/>
<sequence length="274" mass="29939">MRSEYGVPPGVDTSRPSIARVYDYYLGGKDNFAVDREAAEMALRVTPDGAEAGRACRAFLRRSVRYLAAEAGVRQFLDLGSGLPTQGNVHEVAQRVDPAARVVYVDNDPMALAHGRALLADSRTTAVVGADVREPDEILNNPDVRRMIDRDLPVGLLLLAILHHLHDHEDPGGVVRRLVAAVPSGSYLAISHFTDPGAAHPEVSRRTREVEKVFNATLGTGRWRSPEEIMSFFDGLEMVSPGLVPLAEWRPDAEETAGQTDTYYTIFGGVARKP</sequence>
<evidence type="ECO:0000313" key="1">
    <source>
        <dbReference type="EMBL" id="MFC0568028.1"/>
    </source>
</evidence>
<comment type="caution">
    <text evidence="1">The sequence shown here is derived from an EMBL/GenBank/DDBJ whole genome shotgun (WGS) entry which is preliminary data.</text>
</comment>
<dbReference type="EMBL" id="JBHLUE010000026">
    <property type="protein sequence ID" value="MFC0568028.1"/>
    <property type="molecule type" value="Genomic_DNA"/>
</dbReference>
<dbReference type="InterPro" id="IPR029063">
    <property type="entry name" value="SAM-dependent_MTases_sf"/>
</dbReference>
<keyword evidence="2" id="KW-1185">Reference proteome</keyword>
<keyword evidence="1" id="KW-0808">Transferase</keyword>
<dbReference type="InterPro" id="IPR006764">
    <property type="entry name" value="SAM_dep_MeTrfase_SAV2177_type"/>
</dbReference>
<protein>
    <submittedName>
        <fullName evidence="1">SAM-dependent methyltransferase</fullName>
        <ecNumber evidence="1">2.1.1.-</ecNumber>
    </submittedName>
</protein>
<evidence type="ECO:0000313" key="2">
    <source>
        <dbReference type="Proteomes" id="UP001589894"/>
    </source>
</evidence>
<dbReference type="GO" id="GO:0032259">
    <property type="term" value="P:methylation"/>
    <property type="evidence" value="ECO:0007669"/>
    <property type="project" value="UniProtKB-KW"/>
</dbReference>
<keyword evidence="1" id="KW-0489">Methyltransferase</keyword>
<dbReference type="GO" id="GO:0008168">
    <property type="term" value="F:methyltransferase activity"/>
    <property type="evidence" value="ECO:0007669"/>
    <property type="project" value="UniProtKB-KW"/>
</dbReference>
<dbReference type="RefSeq" id="WP_377343431.1">
    <property type="nucleotide sequence ID" value="NZ_JBHLUE010000026.1"/>
</dbReference>
<name>A0ABV6P701_9ACTN</name>
<dbReference type="SUPFAM" id="SSF53335">
    <property type="entry name" value="S-adenosyl-L-methionine-dependent methyltransferases"/>
    <property type="match status" value="1"/>
</dbReference>
<dbReference type="Proteomes" id="UP001589894">
    <property type="component" value="Unassembled WGS sequence"/>
</dbReference>
<reference evidence="1 2" key="1">
    <citation type="submission" date="2024-09" db="EMBL/GenBank/DDBJ databases">
        <authorList>
            <person name="Sun Q."/>
            <person name="Mori K."/>
        </authorList>
    </citation>
    <scope>NUCLEOTIDE SEQUENCE [LARGE SCALE GENOMIC DNA]</scope>
    <source>
        <strain evidence="1 2">TBRC 2205</strain>
    </source>
</reference>
<gene>
    <name evidence="1" type="ORF">ACFFHU_28275</name>
</gene>
<organism evidence="1 2">
    <name type="scientific">Plantactinospora siamensis</name>
    <dbReference type="NCBI Taxonomy" id="555372"/>
    <lineage>
        <taxon>Bacteria</taxon>
        <taxon>Bacillati</taxon>
        <taxon>Actinomycetota</taxon>
        <taxon>Actinomycetes</taxon>
        <taxon>Micromonosporales</taxon>
        <taxon>Micromonosporaceae</taxon>
        <taxon>Plantactinospora</taxon>
    </lineage>
</organism>
<dbReference type="Gene3D" id="3.40.50.150">
    <property type="entry name" value="Vaccinia Virus protein VP39"/>
    <property type="match status" value="1"/>
</dbReference>